<feature type="transmembrane region" description="Helical" evidence="4">
    <location>
        <begin position="110"/>
        <end position="137"/>
    </location>
</feature>
<keyword evidence="3" id="KW-0813">Transport</keyword>
<keyword evidence="4" id="KW-1133">Transmembrane helix</keyword>
<dbReference type="Proteomes" id="UP001607157">
    <property type="component" value="Unassembled WGS sequence"/>
</dbReference>
<comment type="subcellular location">
    <subcellularLocation>
        <location evidence="1">Cell inner membrane</location>
        <topology evidence="1">Multi-pass membrane protein</topology>
    </subcellularLocation>
</comment>
<keyword evidence="6" id="KW-1185">Reference proteome</keyword>
<sequence>MTGAILPRPEFRTGRAIVHFATREVRKPHSNVLVGLVMETLQAIALIGAFWVLFMLMGMGGGAIRGDFLLYTMTGVFLFLVHTKAVSAVVACEGAASPMLRHHSVTAHVLLAACALGSLYKQLVALGVILSVCHLAITPIEIHAPAMALAALGLAWLSGCGIGLVLLAGKPWAPSTTMLAATVYARISMIASGKMFVANTLPSSVLVLFDWNPLFHTIDQARGHVFVNYAPQNSNLVFAVLVSAVVLLLGLAFEYLSRKRYSQSRRPKF</sequence>
<evidence type="ECO:0000256" key="4">
    <source>
        <dbReference type="SAM" id="Phobius"/>
    </source>
</evidence>
<proteinExistence type="inferred from homology"/>
<evidence type="ECO:0000313" key="5">
    <source>
        <dbReference type="EMBL" id="MFH0253640.1"/>
    </source>
</evidence>
<keyword evidence="4" id="KW-0812">Transmembrane</keyword>
<keyword evidence="4" id="KW-0472">Membrane</keyword>
<dbReference type="InterPro" id="IPR000412">
    <property type="entry name" value="ABC_2_transport"/>
</dbReference>
<comment type="similarity">
    <text evidence="2">Belongs to the ABC-2 integral membrane protein family.</text>
</comment>
<reference evidence="5 6" key="1">
    <citation type="submission" date="2024-10" db="EMBL/GenBank/DDBJ databases">
        <authorList>
            <person name="Yang X.-N."/>
        </authorList>
    </citation>
    <scope>NUCLEOTIDE SEQUENCE [LARGE SCALE GENOMIC DNA]</scope>
    <source>
        <strain evidence="5 6">CAU 1059</strain>
    </source>
</reference>
<accession>A0ABW7I656</accession>
<feature type="transmembrane region" description="Helical" evidence="4">
    <location>
        <begin position="68"/>
        <end position="90"/>
    </location>
</feature>
<evidence type="ECO:0000313" key="6">
    <source>
        <dbReference type="Proteomes" id="UP001607157"/>
    </source>
</evidence>
<feature type="transmembrane region" description="Helical" evidence="4">
    <location>
        <begin position="236"/>
        <end position="256"/>
    </location>
</feature>
<protein>
    <submittedName>
        <fullName evidence="5">ABC transporter permease</fullName>
    </submittedName>
</protein>
<dbReference type="PANTHER" id="PTHR30413:SF8">
    <property type="entry name" value="TRANSPORT PERMEASE PROTEIN"/>
    <property type="match status" value="1"/>
</dbReference>
<evidence type="ECO:0000256" key="3">
    <source>
        <dbReference type="ARBA" id="ARBA00022448"/>
    </source>
</evidence>
<dbReference type="PANTHER" id="PTHR30413">
    <property type="entry name" value="INNER MEMBRANE TRANSPORT PERMEASE"/>
    <property type="match status" value="1"/>
</dbReference>
<organism evidence="5 6">
    <name type="scientific">Roseovarius aquimarinus</name>
    <dbReference type="NCBI Taxonomy" id="1229156"/>
    <lineage>
        <taxon>Bacteria</taxon>
        <taxon>Pseudomonadati</taxon>
        <taxon>Pseudomonadota</taxon>
        <taxon>Alphaproteobacteria</taxon>
        <taxon>Rhodobacterales</taxon>
        <taxon>Roseobacteraceae</taxon>
        <taxon>Roseovarius</taxon>
    </lineage>
</organism>
<gene>
    <name evidence="5" type="ORF">ACGRVM_07035</name>
</gene>
<name>A0ABW7I656_9RHOB</name>
<dbReference type="PRINTS" id="PR00164">
    <property type="entry name" value="ABC2TRNSPORT"/>
</dbReference>
<comment type="caution">
    <text evidence="5">The sequence shown here is derived from an EMBL/GenBank/DDBJ whole genome shotgun (WGS) entry which is preliminary data.</text>
</comment>
<dbReference type="RefSeq" id="WP_377172737.1">
    <property type="nucleotide sequence ID" value="NZ_JBHTJC010000005.1"/>
</dbReference>
<evidence type="ECO:0000256" key="1">
    <source>
        <dbReference type="ARBA" id="ARBA00004429"/>
    </source>
</evidence>
<dbReference type="EMBL" id="JBIHMM010000001">
    <property type="protein sequence ID" value="MFH0253640.1"/>
    <property type="molecule type" value="Genomic_DNA"/>
</dbReference>
<feature type="transmembrane region" description="Helical" evidence="4">
    <location>
        <begin position="149"/>
        <end position="169"/>
    </location>
</feature>
<evidence type="ECO:0000256" key="2">
    <source>
        <dbReference type="ARBA" id="ARBA00007783"/>
    </source>
</evidence>
<feature type="transmembrane region" description="Helical" evidence="4">
    <location>
        <begin position="32"/>
        <end position="56"/>
    </location>
</feature>